<comment type="caution">
    <text evidence="2">The sequence shown here is derived from an EMBL/GenBank/DDBJ whole genome shotgun (WGS) entry which is preliminary data.</text>
</comment>
<feature type="transmembrane region" description="Helical" evidence="1">
    <location>
        <begin position="48"/>
        <end position="66"/>
    </location>
</feature>
<proteinExistence type="predicted"/>
<sequence length="69" mass="7815">MPSEKAVLLRSIRRWLLLSTFLLGIGVVGIAKMGYFVTDFQNQQLWRIARVLSWSVTLAAGIRFIGTFT</sequence>
<dbReference type="Proteomes" id="UP000642919">
    <property type="component" value="Unassembled WGS sequence"/>
</dbReference>
<evidence type="ECO:0000256" key="1">
    <source>
        <dbReference type="SAM" id="Phobius"/>
    </source>
</evidence>
<keyword evidence="1" id="KW-0472">Membrane</keyword>
<keyword evidence="1" id="KW-1133">Transmembrane helix</keyword>
<dbReference type="EMBL" id="JACHGX010000010">
    <property type="protein sequence ID" value="MBB6090880.1"/>
    <property type="molecule type" value="Genomic_DNA"/>
</dbReference>
<keyword evidence="1" id="KW-0812">Transmembrane</keyword>
<feature type="transmembrane region" description="Helical" evidence="1">
    <location>
        <begin position="15"/>
        <end position="36"/>
    </location>
</feature>
<evidence type="ECO:0000313" key="3">
    <source>
        <dbReference type="Proteomes" id="UP000642919"/>
    </source>
</evidence>
<accession>A0A841HEV5</accession>
<organism evidence="2 3">
    <name type="scientific">Halobacterium salinarum</name>
    <name type="common">Halobacterium halobium</name>
    <dbReference type="NCBI Taxonomy" id="2242"/>
    <lineage>
        <taxon>Archaea</taxon>
        <taxon>Methanobacteriati</taxon>
        <taxon>Methanobacteriota</taxon>
        <taxon>Stenosarchaea group</taxon>
        <taxon>Halobacteria</taxon>
        <taxon>Halobacteriales</taxon>
        <taxon>Halobacteriaceae</taxon>
        <taxon>Halobacterium</taxon>
    </lineage>
</organism>
<reference evidence="2" key="1">
    <citation type="submission" date="2020-08" db="EMBL/GenBank/DDBJ databases">
        <title>Genomic Encyclopedia of Type Strains, Phase IV (KMG-IV): sequencing the most valuable type-strain genomes for metagenomic binning, comparative biology and taxonomic classification.</title>
        <authorList>
            <person name="Goeker M."/>
        </authorList>
    </citation>
    <scope>NUCLEOTIDE SEQUENCE</scope>
    <source>
        <strain evidence="2">DSM 669</strain>
    </source>
</reference>
<evidence type="ECO:0000313" key="2">
    <source>
        <dbReference type="EMBL" id="MBB6090880.1"/>
    </source>
</evidence>
<dbReference type="AlphaFoldDB" id="A0A841HEV5"/>
<protein>
    <submittedName>
        <fullName evidence="2">Uncharacterized protein</fullName>
    </submittedName>
</protein>
<name>A0A841HEV5_HALSI</name>
<gene>
    <name evidence="2" type="ORF">HNR49_002266</name>
</gene>